<feature type="transmembrane region" description="Helical" evidence="1">
    <location>
        <begin position="75"/>
        <end position="97"/>
    </location>
</feature>
<evidence type="ECO:0000313" key="2">
    <source>
        <dbReference type="EMBL" id="KDO18518.1"/>
    </source>
</evidence>
<evidence type="ECO:0000256" key="1">
    <source>
        <dbReference type="SAM" id="Phobius"/>
    </source>
</evidence>
<feature type="transmembrane region" description="Helical" evidence="1">
    <location>
        <begin position="197"/>
        <end position="221"/>
    </location>
</feature>
<feature type="transmembrane region" description="Helical" evidence="1">
    <location>
        <begin position="141"/>
        <end position="160"/>
    </location>
</feature>
<name>A0A067BJZ8_SAPPC</name>
<dbReference type="GeneID" id="24137777"/>
<feature type="transmembrane region" description="Helical" evidence="1">
    <location>
        <begin position="49"/>
        <end position="69"/>
    </location>
</feature>
<keyword evidence="1" id="KW-0472">Membrane</keyword>
<evidence type="ECO:0000313" key="3">
    <source>
        <dbReference type="Proteomes" id="UP000030745"/>
    </source>
</evidence>
<dbReference type="AlphaFoldDB" id="A0A067BJZ8"/>
<feature type="transmembrane region" description="Helical" evidence="1">
    <location>
        <begin position="6"/>
        <end position="28"/>
    </location>
</feature>
<protein>
    <submittedName>
        <fullName evidence="2">Uncharacterized protein</fullName>
    </submittedName>
</protein>
<organism evidence="2 3">
    <name type="scientific">Saprolegnia parasitica (strain CBS 223.65)</name>
    <dbReference type="NCBI Taxonomy" id="695850"/>
    <lineage>
        <taxon>Eukaryota</taxon>
        <taxon>Sar</taxon>
        <taxon>Stramenopiles</taxon>
        <taxon>Oomycota</taxon>
        <taxon>Saprolegniomycetes</taxon>
        <taxon>Saprolegniales</taxon>
        <taxon>Saprolegniaceae</taxon>
        <taxon>Saprolegnia</taxon>
    </lineage>
</organism>
<keyword evidence="3" id="KW-1185">Reference proteome</keyword>
<dbReference type="OrthoDB" id="81544at2759"/>
<gene>
    <name evidence="2" type="ORF">SPRG_16123</name>
</gene>
<keyword evidence="1" id="KW-1133">Transmembrane helix</keyword>
<dbReference type="KEGG" id="spar:SPRG_16123"/>
<feature type="transmembrane region" description="Helical" evidence="1">
    <location>
        <begin position="109"/>
        <end position="129"/>
    </location>
</feature>
<dbReference type="RefSeq" id="XP_012210778.1">
    <property type="nucleotide sequence ID" value="XM_012355388.1"/>
</dbReference>
<proteinExistence type="predicted"/>
<dbReference type="VEuPathDB" id="FungiDB:SPRG_16123"/>
<keyword evidence="1" id="KW-0812">Transmembrane</keyword>
<reference evidence="2 3" key="1">
    <citation type="journal article" date="2013" name="PLoS Genet.">
        <title>Distinctive expansion of potential virulence genes in the genome of the oomycete fish pathogen Saprolegnia parasitica.</title>
        <authorList>
            <person name="Jiang R.H."/>
            <person name="de Bruijn I."/>
            <person name="Haas B.J."/>
            <person name="Belmonte R."/>
            <person name="Lobach L."/>
            <person name="Christie J."/>
            <person name="van den Ackerveken G."/>
            <person name="Bottin A."/>
            <person name="Bulone V."/>
            <person name="Diaz-Moreno S.M."/>
            <person name="Dumas B."/>
            <person name="Fan L."/>
            <person name="Gaulin E."/>
            <person name="Govers F."/>
            <person name="Grenville-Briggs L.J."/>
            <person name="Horner N.R."/>
            <person name="Levin J.Z."/>
            <person name="Mammella M."/>
            <person name="Meijer H.J."/>
            <person name="Morris P."/>
            <person name="Nusbaum C."/>
            <person name="Oome S."/>
            <person name="Phillips A.J."/>
            <person name="van Rooyen D."/>
            <person name="Rzeszutek E."/>
            <person name="Saraiva M."/>
            <person name="Secombes C.J."/>
            <person name="Seidl M.F."/>
            <person name="Snel B."/>
            <person name="Stassen J.H."/>
            <person name="Sykes S."/>
            <person name="Tripathy S."/>
            <person name="van den Berg H."/>
            <person name="Vega-Arreguin J.C."/>
            <person name="Wawra S."/>
            <person name="Young S.K."/>
            <person name="Zeng Q."/>
            <person name="Dieguez-Uribeondo J."/>
            <person name="Russ C."/>
            <person name="Tyler B.M."/>
            <person name="van West P."/>
        </authorList>
    </citation>
    <scope>NUCLEOTIDE SEQUENCE [LARGE SCALE GENOMIC DNA]</scope>
    <source>
        <strain evidence="2 3">CBS 223.65</strain>
    </source>
</reference>
<accession>A0A067BJZ8</accession>
<dbReference type="Proteomes" id="UP000030745">
    <property type="component" value="Unassembled WGS sequence"/>
</dbReference>
<dbReference type="EMBL" id="KK583425">
    <property type="protein sequence ID" value="KDO18518.1"/>
    <property type="molecule type" value="Genomic_DNA"/>
</dbReference>
<dbReference type="OMA" id="VYFVCAT"/>
<feature type="transmembrane region" description="Helical" evidence="1">
    <location>
        <begin position="167"/>
        <end position="185"/>
    </location>
</feature>
<sequence length="250" mass="27775">MLLWVQLLVGLYVALAIAASAVSVRQLYRRPRPDAIFQFRSTLAYACQLLLRAFAAARFILVVVAQPLVYEYATWSFGIQGVYFVCATIYQVAHHWARYEPVLFHRDSYVLNTLLDMSCASVVPALLAFATSSSRLDGQNVALHGASFVVYLLEFVGNHFVVQRQSLGLTLLLPSVYVVVLWLHQDSTPSRWLDLSLPGAAIGHACLFLSHGVAFGLFYGISLLKETYLHGQCPVVVNQGPPRARKLSFV</sequence>